<proteinExistence type="inferred from homology"/>
<keyword evidence="7" id="KW-1185">Reference proteome</keyword>
<feature type="domain" description="Lipoyl-binding" evidence="5">
    <location>
        <begin position="7"/>
        <end position="89"/>
    </location>
</feature>
<dbReference type="Proteomes" id="UP001157161">
    <property type="component" value="Unassembled WGS sequence"/>
</dbReference>
<dbReference type="GO" id="GO:0005829">
    <property type="term" value="C:cytosol"/>
    <property type="evidence" value="ECO:0007669"/>
    <property type="project" value="TreeGrafter"/>
</dbReference>
<sequence>MRVEEDAVVVGITTYAAEQLGDVVFVALPEVGSEIAVGDVCGEVESHKSVSELFAPVAGEVVAVNETLESEPDLAGSDPFGAGWLFRVRTDVEELSHLLDGEDYQAHVDALS</sequence>
<dbReference type="GO" id="GO:0009249">
    <property type="term" value="P:protein lipoylation"/>
    <property type="evidence" value="ECO:0007669"/>
    <property type="project" value="TreeGrafter"/>
</dbReference>
<feature type="modified residue" description="N6-lipoyllysine" evidence="3 4">
    <location>
        <position position="48"/>
    </location>
</feature>
<dbReference type="InterPro" id="IPR017453">
    <property type="entry name" value="GCV_H_sub"/>
</dbReference>
<reference evidence="6" key="2">
    <citation type="submission" date="2023-02" db="EMBL/GenBank/DDBJ databases">
        <authorList>
            <person name="Sun Q."/>
            <person name="Mori K."/>
        </authorList>
    </citation>
    <scope>NUCLEOTIDE SEQUENCE</scope>
    <source>
        <strain evidence="6">NBRC 112290</strain>
    </source>
</reference>
<comment type="subunit">
    <text evidence="3">The glycine cleavage system is composed of four proteins: P, T, L and H.</text>
</comment>
<dbReference type="NCBIfam" id="NF002270">
    <property type="entry name" value="PRK01202.1"/>
    <property type="match status" value="1"/>
</dbReference>
<dbReference type="AlphaFoldDB" id="A0AA38CT52"/>
<dbReference type="PANTHER" id="PTHR11715">
    <property type="entry name" value="GLYCINE CLEAVAGE SYSTEM H PROTEIN"/>
    <property type="match status" value="1"/>
</dbReference>
<evidence type="ECO:0000313" key="7">
    <source>
        <dbReference type="Proteomes" id="UP001157161"/>
    </source>
</evidence>
<dbReference type="PROSITE" id="PS50968">
    <property type="entry name" value="BIOTINYL_LIPOYL"/>
    <property type="match status" value="1"/>
</dbReference>
<dbReference type="GO" id="GO:0019464">
    <property type="term" value="P:glycine decarboxylation via glycine cleavage system"/>
    <property type="evidence" value="ECO:0007669"/>
    <property type="project" value="UniProtKB-UniRule"/>
</dbReference>
<dbReference type="GO" id="GO:0005960">
    <property type="term" value="C:glycine cleavage complex"/>
    <property type="evidence" value="ECO:0007669"/>
    <property type="project" value="InterPro"/>
</dbReference>
<name>A0AA38CT52_9MICO</name>
<dbReference type="InterPro" id="IPR003016">
    <property type="entry name" value="2-oxoA_DH_lipoyl-BS"/>
</dbReference>
<dbReference type="EMBL" id="BSUM01000001">
    <property type="protein sequence ID" value="GMA31467.1"/>
    <property type="molecule type" value="Genomic_DNA"/>
</dbReference>
<reference evidence="6" key="1">
    <citation type="journal article" date="2014" name="Int. J. Syst. Evol. Microbiol.">
        <title>Complete genome sequence of Corynebacterium casei LMG S-19264T (=DSM 44701T), isolated from a smear-ripened cheese.</title>
        <authorList>
            <consortium name="US DOE Joint Genome Institute (JGI-PGF)"/>
            <person name="Walter F."/>
            <person name="Albersmeier A."/>
            <person name="Kalinowski J."/>
            <person name="Ruckert C."/>
        </authorList>
    </citation>
    <scope>NUCLEOTIDE SEQUENCE</scope>
    <source>
        <strain evidence="6">NBRC 112290</strain>
    </source>
</reference>
<comment type="function">
    <text evidence="3">The glycine cleavage system catalyzes the degradation of glycine. The H protein shuttles the methylamine group of glycine from the P protein to the T protein.</text>
</comment>
<dbReference type="InterPro" id="IPR033753">
    <property type="entry name" value="GCV_H/Fam206"/>
</dbReference>
<gene>
    <name evidence="3 6" type="primary">gcvH</name>
    <name evidence="6" type="ORF">GCM10025875_14590</name>
</gene>
<dbReference type="Pfam" id="PF01597">
    <property type="entry name" value="GCV_H"/>
    <property type="match status" value="1"/>
</dbReference>
<comment type="similarity">
    <text evidence="1 3">Belongs to the GcvH family.</text>
</comment>
<evidence type="ECO:0000256" key="1">
    <source>
        <dbReference type="ARBA" id="ARBA00009249"/>
    </source>
</evidence>
<evidence type="ECO:0000256" key="3">
    <source>
        <dbReference type="HAMAP-Rule" id="MF_00272"/>
    </source>
</evidence>
<dbReference type="SUPFAM" id="SSF51230">
    <property type="entry name" value="Single hybrid motif"/>
    <property type="match status" value="1"/>
</dbReference>
<evidence type="ECO:0000256" key="2">
    <source>
        <dbReference type="ARBA" id="ARBA00022823"/>
    </source>
</evidence>
<protein>
    <recommendedName>
        <fullName evidence="3">Glycine cleavage system H protein</fullName>
    </recommendedName>
</protein>
<dbReference type="NCBIfam" id="TIGR00527">
    <property type="entry name" value="gcvH"/>
    <property type="match status" value="1"/>
</dbReference>
<evidence type="ECO:0000256" key="4">
    <source>
        <dbReference type="PIRSR" id="PIRSR617453-50"/>
    </source>
</evidence>
<dbReference type="InterPro" id="IPR002930">
    <property type="entry name" value="GCV_H"/>
</dbReference>
<dbReference type="CDD" id="cd06848">
    <property type="entry name" value="GCS_H"/>
    <property type="match status" value="1"/>
</dbReference>
<evidence type="ECO:0000259" key="5">
    <source>
        <dbReference type="PROSITE" id="PS50968"/>
    </source>
</evidence>
<accession>A0AA38CT52</accession>
<dbReference type="PROSITE" id="PS00189">
    <property type="entry name" value="LIPOYL"/>
    <property type="match status" value="1"/>
</dbReference>
<dbReference type="Gene3D" id="2.40.50.100">
    <property type="match status" value="1"/>
</dbReference>
<dbReference type="InterPro" id="IPR011053">
    <property type="entry name" value="Single_hybrid_motif"/>
</dbReference>
<comment type="caution">
    <text evidence="6">The sequence shown here is derived from an EMBL/GenBank/DDBJ whole genome shotgun (WGS) entry which is preliminary data.</text>
</comment>
<keyword evidence="2 3" id="KW-0450">Lipoyl</keyword>
<dbReference type="HAMAP" id="MF_00272">
    <property type="entry name" value="GcvH"/>
    <property type="match status" value="1"/>
</dbReference>
<comment type="cofactor">
    <cofactor evidence="3">
        <name>(R)-lipoate</name>
        <dbReference type="ChEBI" id="CHEBI:83088"/>
    </cofactor>
    <text evidence="3">Binds 1 lipoyl cofactor covalently.</text>
</comment>
<dbReference type="InterPro" id="IPR000089">
    <property type="entry name" value="Biotin_lipoyl"/>
</dbReference>
<organism evidence="6 7">
    <name type="scientific">Litorihabitans aurantiacus</name>
    <dbReference type="NCBI Taxonomy" id="1930061"/>
    <lineage>
        <taxon>Bacteria</taxon>
        <taxon>Bacillati</taxon>
        <taxon>Actinomycetota</taxon>
        <taxon>Actinomycetes</taxon>
        <taxon>Micrococcales</taxon>
        <taxon>Beutenbergiaceae</taxon>
        <taxon>Litorihabitans</taxon>
    </lineage>
</organism>
<dbReference type="PANTHER" id="PTHR11715:SF3">
    <property type="entry name" value="GLYCINE CLEAVAGE SYSTEM H PROTEIN-RELATED"/>
    <property type="match status" value="1"/>
</dbReference>
<evidence type="ECO:0000313" key="6">
    <source>
        <dbReference type="EMBL" id="GMA31467.1"/>
    </source>
</evidence>